<organism evidence="7">
    <name type="scientific">Solanum lycopersicum</name>
    <name type="common">Tomato</name>
    <name type="synonym">Lycopersicon esculentum</name>
    <dbReference type="NCBI Taxonomy" id="4081"/>
    <lineage>
        <taxon>Eukaryota</taxon>
        <taxon>Viridiplantae</taxon>
        <taxon>Streptophyta</taxon>
        <taxon>Embryophyta</taxon>
        <taxon>Tracheophyta</taxon>
        <taxon>Spermatophyta</taxon>
        <taxon>Magnoliopsida</taxon>
        <taxon>eudicotyledons</taxon>
        <taxon>Gunneridae</taxon>
        <taxon>Pentapetalae</taxon>
        <taxon>asterids</taxon>
        <taxon>lamiids</taxon>
        <taxon>Solanales</taxon>
        <taxon>Solanaceae</taxon>
        <taxon>Solanoideae</taxon>
        <taxon>Solaneae</taxon>
        <taxon>Solanum</taxon>
        <taxon>Solanum subgen. Lycopersicon</taxon>
    </lineage>
</organism>
<evidence type="ECO:0000256" key="6">
    <source>
        <dbReference type="ARBA" id="ARBA00023136"/>
    </source>
</evidence>
<evidence type="ECO:0000256" key="3">
    <source>
        <dbReference type="ARBA" id="ARBA00022679"/>
    </source>
</evidence>
<evidence type="ECO:0000313" key="7">
    <source>
        <dbReference type="EnsemblPlants" id="Solyc09g031570.1.1.1"/>
    </source>
</evidence>
<keyword evidence="2" id="KW-0328">Glycosyltransferase</keyword>
<dbReference type="InParanoid" id="A0A3Q7I2C7"/>
<evidence type="ECO:0000256" key="1">
    <source>
        <dbReference type="ARBA" id="ARBA00004308"/>
    </source>
</evidence>
<dbReference type="GO" id="GO:0012505">
    <property type="term" value="C:endomembrane system"/>
    <property type="evidence" value="ECO:0007669"/>
    <property type="project" value="UniProtKB-SubCell"/>
</dbReference>
<keyword evidence="6" id="KW-0472">Membrane</keyword>
<evidence type="ECO:0000313" key="8">
    <source>
        <dbReference type="Proteomes" id="UP000004994"/>
    </source>
</evidence>
<dbReference type="EnsemblPlants" id="Solyc09g031570.1.1">
    <property type="protein sequence ID" value="Solyc09g031570.1.1.1"/>
    <property type="gene ID" value="Solyc09g031570.1"/>
</dbReference>
<sequence length="69" mass="8141">MDLTLRKIVIYHHVAQRVGGIDRNDRYASRNSVFFDLSANLNNQSLHILFTFQYTCVKSIFSFTRIKFI</sequence>
<evidence type="ECO:0000256" key="5">
    <source>
        <dbReference type="ARBA" id="ARBA00022989"/>
    </source>
</evidence>
<dbReference type="Proteomes" id="UP000004994">
    <property type="component" value="Chromosome 9"/>
</dbReference>
<keyword evidence="5" id="KW-1133">Transmembrane helix</keyword>
<dbReference type="GO" id="GO:0016020">
    <property type="term" value="C:membrane"/>
    <property type="evidence" value="ECO:0007669"/>
    <property type="project" value="InterPro"/>
</dbReference>
<dbReference type="InterPro" id="IPR005150">
    <property type="entry name" value="Cellulose_synth"/>
</dbReference>
<keyword evidence="3" id="KW-0808">Transferase</keyword>
<dbReference type="Pfam" id="PF03552">
    <property type="entry name" value="Cellulose_synt"/>
    <property type="match status" value="1"/>
</dbReference>
<dbReference type="PaxDb" id="4081-Solyc09g031570.1.1"/>
<reference evidence="7" key="1">
    <citation type="journal article" date="2012" name="Nature">
        <title>The tomato genome sequence provides insights into fleshy fruit evolution.</title>
        <authorList>
            <consortium name="Tomato Genome Consortium"/>
        </authorList>
    </citation>
    <scope>NUCLEOTIDE SEQUENCE [LARGE SCALE GENOMIC DNA]</scope>
    <source>
        <strain evidence="7">cv. Heinz 1706</strain>
    </source>
</reference>
<dbReference type="Gramene" id="Solyc09g031570.1.1">
    <property type="protein sequence ID" value="Solyc09g031570.1.1.1"/>
    <property type="gene ID" value="Solyc09g031570.1"/>
</dbReference>
<accession>A0A3Q7I2C7</accession>
<proteinExistence type="predicted"/>
<evidence type="ECO:0000256" key="2">
    <source>
        <dbReference type="ARBA" id="ARBA00022676"/>
    </source>
</evidence>
<dbReference type="AlphaFoldDB" id="A0A3Q7I2C7"/>
<keyword evidence="4" id="KW-0812">Transmembrane</keyword>
<dbReference type="GO" id="GO:0030244">
    <property type="term" value="P:cellulose biosynthetic process"/>
    <property type="evidence" value="ECO:0007669"/>
    <property type="project" value="InterPro"/>
</dbReference>
<name>A0A3Q7I2C7_SOLLC</name>
<reference evidence="7" key="2">
    <citation type="submission" date="2019-01" db="UniProtKB">
        <authorList>
            <consortium name="EnsemblPlants"/>
        </authorList>
    </citation>
    <scope>IDENTIFICATION</scope>
    <source>
        <strain evidence="7">cv. Heinz 1706</strain>
    </source>
</reference>
<dbReference type="GO" id="GO:0016760">
    <property type="term" value="F:cellulose synthase (UDP-forming) activity"/>
    <property type="evidence" value="ECO:0007669"/>
    <property type="project" value="InterPro"/>
</dbReference>
<comment type="subcellular location">
    <subcellularLocation>
        <location evidence="1">Endomembrane system</location>
    </subcellularLocation>
</comment>
<protein>
    <submittedName>
        <fullName evidence="7">Uncharacterized protein</fullName>
    </submittedName>
</protein>
<keyword evidence="8" id="KW-1185">Reference proteome</keyword>
<evidence type="ECO:0000256" key="4">
    <source>
        <dbReference type="ARBA" id="ARBA00022692"/>
    </source>
</evidence>